<reference evidence="3" key="2">
    <citation type="submission" date="2016-06" db="UniProtKB">
        <authorList>
            <consortium name="WormBaseParasite"/>
        </authorList>
    </citation>
    <scope>IDENTIFICATION</scope>
</reference>
<evidence type="ECO:0000313" key="2">
    <source>
        <dbReference type="Proteomes" id="UP000050741"/>
    </source>
</evidence>
<protein>
    <submittedName>
        <fullName evidence="3">ShKT domain-containing protein</fullName>
    </submittedName>
</protein>
<evidence type="ECO:0000313" key="3">
    <source>
        <dbReference type="WBParaSite" id="GPLIN_000600600"/>
    </source>
</evidence>
<name>A0A183BZG5_GLOPA</name>
<proteinExistence type="predicted"/>
<dbReference type="AlphaFoldDB" id="A0A183BZG5"/>
<dbReference type="Proteomes" id="UP000050741">
    <property type="component" value="Unassembled WGS sequence"/>
</dbReference>
<keyword evidence="2" id="KW-1185">Reference proteome</keyword>
<feature type="region of interest" description="Disordered" evidence="1">
    <location>
        <begin position="25"/>
        <end position="59"/>
    </location>
</feature>
<reference evidence="2" key="1">
    <citation type="submission" date="2014-05" db="EMBL/GenBank/DDBJ databases">
        <title>The genome and life-stage specific transcriptomes of Globodera pallida elucidate key aspects of plant parasitism by a cyst nematode.</title>
        <authorList>
            <person name="Cotton J.A."/>
            <person name="Lilley C.J."/>
            <person name="Jones L.M."/>
            <person name="Kikuchi T."/>
            <person name="Reid A.J."/>
            <person name="Thorpe P."/>
            <person name="Tsai I.J."/>
            <person name="Beasley H."/>
            <person name="Blok V."/>
            <person name="Cock P.J.A."/>
            <person name="Van den Akker S.E."/>
            <person name="Holroyd N."/>
            <person name="Hunt M."/>
            <person name="Mantelin S."/>
            <person name="Naghra H."/>
            <person name="Pain A."/>
            <person name="Palomares-Rius J.E."/>
            <person name="Zarowiecki M."/>
            <person name="Berriman M."/>
            <person name="Jones J.T."/>
            <person name="Urwin P.E."/>
        </authorList>
    </citation>
    <scope>NUCLEOTIDE SEQUENCE [LARGE SCALE GENOMIC DNA]</scope>
    <source>
        <strain evidence="2">Lindley</strain>
    </source>
</reference>
<evidence type="ECO:0000256" key="1">
    <source>
        <dbReference type="SAM" id="MobiDB-lite"/>
    </source>
</evidence>
<dbReference type="WBParaSite" id="GPLIN_000600600">
    <property type="protein sequence ID" value="GPLIN_000600600"/>
    <property type="gene ID" value="GPLIN_000600600"/>
</dbReference>
<organism evidence="2 3">
    <name type="scientific">Globodera pallida</name>
    <name type="common">Potato cyst nematode worm</name>
    <name type="synonym">Heterodera pallida</name>
    <dbReference type="NCBI Taxonomy" id="36090"/>
    <lineage>
        <taxon>Eukaryota</taxon>
        <taxon>Metazoa</taxon>
        <taxon>Ecdysozoa</taxon>
        <taxon>Nematoda</taxon>
        <taxon>Chromadorea</taxon>
        <taxon>Rhabditida</taxon>
        <taxon>Tylenchina</taxon>
        <taxon>Tylenchomorpha</taxon>
        <taxon>Tylenchoidea</taxon>
        <taxon>Heteroderidae</taxon>
        <taxon>Heteroderinae</taxon>
        <taxon>Globodera</taxon>
    </lineage>
</organism>
<accession>A0A183BZG5</accession>
<feature type="compositionally biased region" description="Pro residues" evidence="1">
    <location>
        <begin position="45"/>
        <end position="54"/>
    </location>
</feature>
<feature type="compositionally biased region" description="Low complexity" evidence="1">
    <location>
        <begin position="25"/>
        <end position="44"/>
    </location>
</feature>
<sequence>MAYQQKMDNEKLHKSLAGAELLANSSSPAPSVAFSPSPAISAPSSLPPKAPPPRPRPRPRIRIVRLRRPRIRLVVARFSIFRFQCSAKNDTNESFCHSKCPNVHRWTAGVRAIPSLSRNCPNGCGLCGNNETGFY</sequence>